<dbReference type="AlphaFoldDB" id="A0A1Y0L2V7"/>
<evidence type="ECO:0008006" key="4">
    <source>
        <dbReference type="Google" id="ProtNLM"/>
    </source>
</evidence>
<reference evidence="2 3" key="1">
    <citation type="submission" date="2017-11" db="EMBL/GenBank/DDBJ databases">
        <title>Complete genome sequence of Spiroplasma clarkii CN-5 (DSM 19994).</title>
        <authorList>
            <person name="Tsai Y.-M."/>
            <person name="Chang A."/>
            <person name="Lo W.-S."/>
            <person name="Kuo C.-H."/>
        </authorList>
    </citation>
    <scope>NUCLEOTIDE SEQUENCE [LARGE SCALE GENOMIC DNA]</scope>
    <source>
        <strain evidence="2 3">CN-5</strain>
    </source>
</reference>
<evidence type="ECO:0000313" key="2">
    <source>
        <dbReference type="EMBL" id="ATX71438.1"/>
    </source>
</evidence>
<keyword evidence="3" id="KW-1185">Reference proteome</keyword>
<dbReference type="KEGG" id="scla:SCLARK_001626"/>
<dbReference type="Proteomes" id="UP000231179">
    <property type="component" value="Chromosome"/>
</dbReference>
<dbReference type="InterPro" id="IPR054816">
    <property type="entry name" value="Lipoprotein_mollicutes-type_CS"/>
</dbReference>
<dbReference type="EMBL" id="CP024870">
    <property type="protein sequence ID" value="ATX71438.1"/>
    <property type="molecule type" value="Genomic_DNA"/>
</dbReference>
<feature type="signal peptide" evidence="1">
    <location>
        <begin position="1"/>
        <end position="22"/>
    </location>
</feature>
<accession>A0A1Y0L2V7</accession>
<dbReference type="RefSeq" id="WP_100254971.1">
    <property type="nucleotide sequence ID" value="NZ_CP015819.1"/>
</dbReference>
<evidence type="ECO:0000256" key="1">
    <source>
        <dbReference type="SAM" id="SignalP"/>
    </source>
</evidence>
<proteinExistence type="predicted"/>
<name>A0A1Y0L2V7_9MOLU</name>
<feature type="chain" id="PRO_5012168924" description="BIG2 domain-containing protein" evidence="1">
    <location>
        <begin position="23"/>
        <end position="469"/>
    </location>
</feature>
<gene>
    <name evidence="2" type="ORF">SCLAR_v1c11380</name>
</gene>
<keyword evidence="1" id="KW-0732">Signal</keyword>
<dbReference type="PROSITE" id="PS51257">
    <property type="entry name" value="PROKAR_LIPOPROTEIN"/>
    <property type="match status" value="1"/>
</dbReference>
<sequence>MKKLLGLLGATGLVAGSGSAVVACNNNLGQVAGGIAEIELDFSEETVRLGVTAMDNSKAVTIANLVNLGETQIHSNDEEVAAVSSVDANGRFVITGLTAGRTWIEVASFGDRIGINVEVFAEVSTASIQTALVEASKNYEVFTNDFETQLNNLLTLVQANIEGIASLTATIDKTDPTTATVAVEVLDFYKLVGAPTFTVTDLFNNSIPDTEDFKINSDTVRNSVLEQIGSKKFENTTKLQEFLSNLNIFGVQDLIVSEQTLKSMVVNAVIILKPGYILVGEPTFRLENILIVEETIEPEPEEITIDFIKTITSLAINNNKFNDIDELQWRLDNITISGVERLEVSEQAPKSTDVNITIILKPGYVLVGEATFSLENVLTVKETQTGQEIASSGLKTIIDKRLVFSSGFSDINSFQEYLDDTFHFIGVASLTASEKGLGLADVLVTVKLRPGYVLKGEDTFTLKNVLIVE</sequence>
<organism evidence="2 3">
    <name type="scientific">Spiroplasma clarkii</name>
    <dbReference type="NCBI Taxonomy" id="2139"/>
    <lineage>
        <taxon>Bacteria</taxon>
        <taxon>Bacillati</taxon>
        <taxon>Mycoplasmatota</taxon>
        <taxon>Mollicutes</taxon>
        <taxon>Entomoplasmatales</taxon>
        <taxon>Spiroplasmataceae</taxon>
        <taxon>Spiroplasma</taxon>
    </lineage>
</organism>
<evidence type="ECO:0000313" key="3">
    <source>
        <dbReference type="Proteomes" id="UP000231179"/>
    </source>
</evidence>
<dbReference type="NCBIfam" id="NF038029">
    <property type="entry name" value="LP_plasma"/>
    <property type="match status" value="1"/>
</dbReference>
<protein>
    <recommendedName>
        <fullName evidence="4">BIG2 domain-containing protein</fullName>
    </recommendedName>
</protein>